<dbReference type="EMBL" id="JBBUKT010000002">
    <property type="protein sequence ID" value="MEK7950302.1"/>
    <property type="molecule type" value="Genomic_DNA"/>
</dbReference>
<keyword evidence="1" id="KW-0472">Membrane</keyword>
<dbReference type="Proteomes" id="UP001371305">
    <property type="component" value="Unassembled WGS sequence"/>
</dbReference>
<feature type="transmembrane region" description="Helical" evidence="1">
    <location>
        <begin position="12"/>
        <end position="34"/>
    </location>
</feature>
<name>A0ABU9AU44_9BACT</name>
<proteinExistence type="predicted"/>
<evidence type="ECO:0000256" key="1">
    <source>
        <dbReference type="SAM" id="Phobius"/>
    </source>
</evidence>
<organism evidence="2 3">
    <name type="scientific">Luteolibacter soli</name>
    <dbReference type="NCBI Taxonomy" id="3135280"/>
    <lineage>
        <taxon>Bacteria</taxon>
        <taxon>Pseudomonadati</taxon>
        <taxon>Verrucomicrobiota</taxon>
        <taxon>Verrucomicrobiia</taxon>
        <taxon>Verrucomicrobiales</taxon>
        <taxon>Verrucomicrobiaceae</taxon>
        <taxon>Luteolibacter</taxon>
    </lineage>
</organism>
<keyword evidence="1" id="KW-0812">Transmembrane</keyword>
<gene>
    <name evidence="2" type="ORF">WKV53_07340</name>
</gene>
<keyword evidence="1" id="KW-1133">Transmembrane helix</keyword>
<sequence>MSTSRKESRRKRPGCLVISILGGIAGFAFLMLVFPNCDANSKQGRMARSLSRDQLAGLHRAMTKLWDKIPKEERESAHIRFGSDQIPEEFGGLDAHLVRIRDGNSIIRLQGCMDHYLDLVFYGVGEPTSRGDHSPRIVLMSGEHEIQTETLWRPDQEAPVPESGK</sequence>
<reference evidence="2 3" key="1">
    <citation type="submission" date="2024-04" db="EMBL/GenBank/DDBJ databases">
        <title>Luteolibacter sp. isolated from soil.</title>
        <authorList>
            <person name="An J."/>
        </authorList>
    </citation>
    <scope>NUCLEOTIDE SEQUENCE [LARGE SCALE GENOMIC DNA]</scope>
    <source>
        <strain evidence="2 3">Y139</strain>
    </source>
</reference>
<comment type="caution">
    <text evidence="2">The sequence shown here is derived from an EMBL/GenBank/DDBJ whole genome shotgun (WGS) entry which is preliminary data.</text>
</comment>
<accession>A0ABU9AU44</accession>
<keyword evidence="3" id="KW-1185">Reference proteome</keyword>
<dbReference type="RefSeq" id="WP_341403771.1">
    <property type="nucleotide sequence ID" value="NZ_JBBUKT010000002.1"/>
</dbReference>
<protein>
    <submittedName>
        <fullName evidence="2">Uncharacterized protein</fullName>
    </submittedName>
</protein>
<evidence type="ECO:0000313" key="3">
    <source>
        <dbReference type="Proteomes" id="UP001371305"/>
    </source>
</evidence>
<evidence type="ECO:0000313" key="2">
    <source>
        <dbReference type="EMBL" id="MEK7950302.1"/>
    </source>
</evidence>